<evidence type="ECO:0000256" key="1">
    <source>
        <dbReference type="ARBA" id="ARBA00004434"/>
    </source>
</evidence>
<keyword evidence="8" id="KW-0249">Electron transport</keyword>
<proteinExistence type="inferred from homology"/>
<organism evidence="15">
    <name type="scientific">Xenopsylla cheopis</name>
    <name type="common">Oriental rat flea</name>
    <name type="synonym">Pulex cheopis</name>
    <dbReference type="NCBI Taxonomy" id="163159"/>
    <lineage>
        <taxon>Eukaryota</taxon>
        <taxon>Metazoa</taxon>
        <taxon>Ecdysozoa</taxon>
        <taxon>Arthropoda</taxon>
        <taxon>Hexapoda</taxon>
        <taxon>Insecta</taxon>
        <taxon>Pterygota</taxon>
        <taxon>Neoptera</taxon>
        <taxon>Endopterygota</taxon>
        <taxon>Siphonaptera</taxon>
        <taxon>Pulicidae</taxon>
        <taxon>Xenopsyllinae</taxon>
        <taxon>Xenopsylla</taxon>
    </lineage>
</organism>
<evidence type="ECO:0000256" key="3">
    <source>
        <dbReference type="ARBA" id="ARBA00018681"/>
    </source>
</evidence>
<evidence type="ECO:0000256" key="6">
    <source>
        <dbReference type="ARBA" id="ARBA00022692"/>
    </source>
</evidence>
<keyword evidence="7" id="KW-0999">Mitochondrion inner membrane</keyword>
<keyword evidence="5" id="KW-0679">Respiratory chain</keyword>
<dbReference type="AlphaFoldDB" id="A0A6M2DG70"/>
<evidence type="ECO:0000256" key="11">
    <source>
        <dbReference type="ARBA" id="ARBA00023136"/>
    </source>
</evidence>
<dbReference type="InterPro" id="IPR009866">
    <property type="entry name" value="NADH_UbQ_OxRdtase_NDUFB4_su"/>
</dbReference>
<feature type="transmembrane region" description="Helical" evidence="14">
    <location>
        <begin position="71"/>
        <end position="88"/>
    </location>
</feature>
<evidence type="ECO:0000256" key="12">
    <source>
        <dbReference type="ARBA" id="ARBA00030212"/>
    </source>
</evidence>
<sequence>MADPSQDPEVIKFRAERTAALRQKFLKEIHNPYRHASGEGGYLFDPAIQRYMAMKATYWDNFKVTPKSSKVFLFMTLFPIMGFAYLLNKEKSYKENLYRTGQVAYADRRFKFL</sequence>
<dbReference type="Pfam" id="PF07225">
    <property type="entry name" value="NDUF_B4"/>
    <property type="match status" value="1"/>
</dbReference>
<dbReference type="PANTHER" id="PTHR15469:SF0">
    <property type="entry name" value="NADH DEHYDROGENASE [UBIQUINONE] 1 BETA SUBCOMPLEX SUBUNIT 4"/>
    <property type="match status" value="1"/>
</dbReference>
<name>A0A6M2DG70_XENCH</name>
<evidence type="ECO:0000256" key="8">
    <source>
        <dbReference type="ARBA" id="ARBA00022982"/>
    </source>
</evidence>
<keyword evidence="11 14" id="KW-0472">Membrane</keyword>
<evidence type="ECO:0000256" key="14">
    <source>
        <dbReference type="SAM" id="Phobius"/>
    </source>
</evidence>
<evidence type="ECO:0000256" key="13">
    <source>
        <dbReference type="ARBA" id="ARBA00030987"/>
    </source>
</evidence>
<dbReference type="PANTHER" id="PTHR15469">
    <property type="entry name" value="NADH-UBIQUINONE OXIDOREDUCTASE B15 SUBUNIT"/>
    <property type="match status" value="1"/>
</dbReference>
<dbReference type="EMBL" id="GIIL01001587">
    <property type="protein sequence ID" value="NOV45313.1"/>
    <property type="molecule type" value="Transcribed_RNA"/>
</dbReference>
<keyword evidence="10" id="KW-0496">Mitochondrion</keyword>
<comment type="similarity">
    <text evidence="2">Belongs to the complex I NDUFB4 subunit family.</text>
</comment>
<keyword evidence="4" id="KW-0813">Transport</keyword>
<evidence type="ECO:0000256" key="4">
    <source>
        <dbReference type="ARBA" id="ARBA00022448"/>
    </source>
</evidence>
<keyword evidence="9 14" id="KW-1133">Transmembrane helix</keyword>
<dbReference type="GO" id="GO:0005743">
    <property type="term" value="C:mitochondrial inner membrane"/>
    <property type="evidence" value="ECO:0007669"/>
    <property type="project" value="UniProtKB-SubCell"/>
</dbReference>
<evidence type="ECO:0000256" key="5">
    <source>
        <dbReference type="ARBA" id="ARBA00022660"/>
    </source>
</evidence>
<evidence type="ECO:0000313" key="15">
    <source>
        <dbReference type="EMBL" id="NOV45313.1"/>
    </source>
</evidence>
<accession>A0A6M2DG70</accession>
<comment type="subcellular location">
    <subcellularLocation>
        <location evidence="1">Mitochondrion inner membrane</location>
        <topology evidence="1">Single-pass membrane protein</topology>
    </subcellularLocation>
</comment>
<evidence type="ECO:0000256" key="10">
    <source>
        <dbReference type="ARBA" id="ARBA00023128"/>
    </source>
</evidence>
<protein>
    <recommendedName>
        <fullName evidence="3">NADH dehydrogenase [ubiquinone] 1 beta subcomplex subunit 4</fullName>
    </recommendedName>
    <alternativeName>
        <fullName evidence="12">Complex I-B15</fullName>
    </alternativeName>
    <alternativeName>
        <fullName evidence="13">NADH-ubiquinone oxidoreductase B15 subunit</fullName>
    </alternativeName>
</protein>
<evidence type="ECO:0000256" key="7">
    <source>
        <dbReference type="ARBA" id="ARBA00022792"/>
    </source>
</evidence>
<reference evidence="15" key="1">
    <citation type="submission" date="2020-03" db="EMBL/GenBank/DDBJ databases">
        <title>Transcriptomic Profiling of the Digestive Tract of the Rat Flea, Xenopsylla cheopis, Following Blood Feeding and Infection with Yersinia pestis.</title>
        <authorList>
            <person name="Bland D.M."/>
            <person name="Martens C.A."/>
            <person name="Virtaneva K."/>
            <person name="Kanakabandi K."/>
            <person name="Long D."/>
            <person name="Rosenke R."/>
            <person name="Saturday G.A."/>
            <person name="Hoyt F.H."/>
            <person name="Bruno D.P."/>
            <person name="Ribeiro J.M.C."/>
            <person name="Hinnebusch J."/>
        </authorList>
    </citation>
    <scope>NUCLEOTIDE SEQUENCE</scope>
</reference>
<keyword evidence="6 14" id="KW-0812">Transmembrane</keyword>
<evidence type="ECO:0000256" key="9">
    <source>
        <dbReference type="ARBA" id="ARBA00022989"/>
    </source>
</evidence>
<evidence type="ECO:0000256" key="2">
    <source>
        <dbReference type="ARBA" id="ARBA00007260"/>
    </source>
</evidence>